<reference evidence="1" key="1">
    <citation type="submission" date="2021-08" db="EMBL/GenBank/DDBJ databases">
        <authorList>
            <person name="Misof B."/>
            <person name="Oliver O."/>
            <person name="Podsiadlowski L."/>
            <person name="Donath A."/>
            <person name="Peters R."/>
            <person name="Mayer C."/>
            <person name="Rust J."/>
            <person name="Gunkel S."/>
            <person name="Lesny P."/>
            <person name="Martin S."/>
            <person name="Oeyen J.P."/>
            <person name="Petersen M."/>
            <person name="Panagiotis P."/>
            <person name="Wilbrandt J."/>
            <person name="Tanja T."/>
        </authorList>
    </citation>
    <scope>NUCLEOTIDE SEQUENCE</scope>
    <source>
        <strain evidence="1">GBR_01_08_01A</strain>
        <tissue evidence="1">Thorax + abdomen</tissue>
    </source>
</reference>
<comment type="caution">
    <text evidence="1">The sequence shown here is derived from an EMBL/GenBank/DDBJ whole genome shotgun (WGS) entry which is preliminary data.</text>
</comment>
<dbReference type="EMBL" id="JAIFRP010002912">
    <property type="protein sequence ID" value="KAK2577675.1"/>
    <property type="molecule type" value="Genomic_DNA"/>
</dbReference>
<keyword evidence="2" id="KW-1185">Reference proteome</keyword>
<evidence type="ECO:0000313" key="1">
    <source>
        <dbReference type="EMBL" id="KAK2577675.1"/>
    </source>
</evidence>
<dbReference type="AlphaFoldDB" id="A0AAD9RDZ3"/>
<gene>
    <name evidence="1" type="ORF">KPH14_000013</name>
</gene>
<name>A0AAD9RDZ3_9HYME</name>
<accession>A0AAD9RDZ3</accession>
<feature type="non-terminal residue" evidence="1">
    <location>
        <position position="1"/>
    </location>
</feature>
<sequence length="85" mass="9710">LEMHSHPFTRLDDDDKEVYDDNGDVVVDYYTTISLKEPDKQDWSSIKSVHQGKDGLTVEPYDKMKAAKELINLLPQGKTSKQTDP</sequence>
<protein>
    <submittedName>
        <fullName evidence="1">Uncharacterized protein</fullName>
    </submittedName>
</protein>
<evidence type="ECO:0000313" key="2">
    <source>
        <dbReference type="Proteomes" id="UP001258017"/>
    </source>
</evidence>
<dbReference type="Proteomes" id="UP001258017">
    <property type="component" value="Unassembled WGS sequence"/>
</dbReference>
<reference evidence="1" key="2">
    <citation type="journal article" date="2023" name="Commun. Biol.">
        <title>Intrasexual cuticular hydrocarbon dimorphism in a wasp sheds light on hydrocarbon biosynthesis genes in Hymenoptera.</title>
        <authorList>
            <person name="Moris V.C."/>
            <person name="Podsiadlowski L."/>
            <person name="Martin S."/>
            <person name="Oeyen J.P."/>
            <person name="Donath A."/>
            <person name="Petersen M."/>
            <person name="Wilbrandt J."/>
            <person name="Misof B."/>
            <person name="Liedtke D."/>
            <person name="Thamm M."/>
            <person name="Scheiner R."/>
            <person name="Schmitt T."/>
            <person name="Niehuis O."/>
        </authorList>
    </citation>
    <scope>NUCLEOTIDE SEQUENCE</scope>
    <source>
        <strain evidence="1">GBR_01_08_01A</strain>
    </source>
</reference>
<organism evidence="1 2">
    <name type="scientific">Odynerus spinipes</name>
    <dbReference type="NCBI Taxonomy" id="1348599"/>
    <lineage>
        <taxon>Eukaryota</taxon>
        <taxon>Metazoa</taxon>
        <taxon>Ecdysozoa</taxon>
        <taxon>Arthropoda</taxon>
        <taxon>Hexapoda</taxon>
        <taxon>Insecta</taxon>
        <taxon>Pterygota</taxon>
        <taxon>Neoptera</taxon>
        <taxon>Endopterygota</taxon>
        <taxon>Hymenoptera</taxon>
        <taxon>Apocrita</taxon>
        <taxon>Aculeata</taxon>
        <taxon>Vespoidea</taxon>
        <taxon>Vespidae</taxon>
        <taxon>Eumeninae</taxon>
        <taxon>Odynerus</taxon>
    </lineage>
</organism>
<feature type="non-terminal residue" evidence="1">
    <location>
        <position position="85"/>
    </location>
</feature>
<proteinExistence type="predicted"/>